<keyword evidence="2" id="KW-1185">Reference proteome</keyword>
<reference evidence="1 2" key="1">
    <citation type="submission" date="2017-01" db="EMBL/GenBank/DDBJ databases">
        <authorList>
            <person name="Mah S.A."/>
            <person name="Swanson W.J."/>
            <person name="Moy G.W."/>
            <person name="Vacquier V.D."/>
        </authorList>
    </citation>
    <scope>NUCLEOTIDE SEQUENCE [LARGE SCALE GENOMIC DNA]</scope>
    <source>
        <strain evidence="1 2">DSM 11589</strain>
    </source>
</reference>
<gene>
    <name evidence="1" type="ORF">SAMN05421779_102352</name>
</gene>
<protein>
    <submittedName>
        <fullName evidence="1">Phage tail fibre adhesin Gp38</fullName>
    </submittedName>
</protein>
<accession>A0A1N7JKE4</accession>
<evidence type="ECO:0000313" key="2">
    <source>
        <dbReference type="Proteomes" id="UP000185678"/>
    </source>
</evidence>
<name>A0A1N7JKE4_9PROT</name>
<proteinExistence type="predicted"/>
<dbReference type="EMBL" id="FTOA01000002">
    <property type="protein sequence ID" value="SIS49805.1"/>
    <property type="molecule type" value="Genomic_DNA"/>
</dbReference>
<dbReference type="RefSeq" id="WP_076399226.1">
    <property type="nucleotide sequence ID" value="NZ_FTOA01000002.1"/>
</dbReference>
<dbReference type="STRING" id="80876.SAMN05421779_102352"/>
<evidence type="ECO:0000313" key="1">
    <source>
        <dbReference type="EMBL" id="SIS49805.1"/>
    </source>
</evidence>
<sequence length="241" mass="23326">MLYASQHQIAPQGRKPMTLSITASGRNINLRTLADAAGYNGTSPAAVTVTVAAGVIIGSTSTSTYALDTGTWPTGTTLRLIIGSGAYVVGRGGDGGYPPFTTPALSGGPALRLRVATTIINLGTIGGGGGGGGLTIDDGTSLPGDEIVGGRSTFPFSGGGAGDLPGNYGYGGINPLGTLTTGGKGSVDIYSVYQKTGGNGGDLGMPGTVGDMPGGSAGAAITGGAYATYATTGTILGSILS</sequence>
<dbReference type="AlphaFoldDB" id="A0A1N7JKE4"/>
<organism evidence="1 2">
    <name type="scientific">Insolitispirillum peregrinum</name>
    <dbReference type="NCBI Taxonomy" id="80876"/>
    <lineage>
        <taxon>Bacteria</taxon>
        <taxon>Pseudomonadati</taxon>
        <taxon>Pseudomonadota</taxon>
        <taxon>Alphaproteobacteria</taxon>
        <taxon>Rhodospirillales</taxon>
        <taxon>Novispirillaceae</taxon>
        <taxon>Insolitispirillum</taxon>
    </lineage>
</organism>
<dbReference type="Proteomes" id="UP000185678">
    <property type="component" value="Unassembled WGS sequence"/>
</dbReference>